<evidence type="ECO:0000313" key="2">
    <source>
        <dbReference type="Proteomes" id="UP001163324"/>
    </source>
</evidence>
<dbReference type="Proteomes" id="UP001163324">
    <property type="component" value="Chromosome 5"/>
</dbReference>
<comment type="caution">
    <text evidence="1">The sequence shown here is derived from an EMBL/GenBank/DDBJ whole genome shotgun (WGS) entry which is preliminary data.</text>
</comment>
<evidence type="ECO:0000313" key="1">
    <source>
        <dbReference type="EMBL" id="KAI9899543.1"/>
    </source>
</evidence>
<keyword evidence="2" id="KW-1185">Reference proteome</keyword>
<organism evidence="1 2">
    <name type="scientific">Trichothecium roseum</name>
    <dbReference type="NCBI Taxonomy" id="47278"/>
    <lineage>
        <taxon>Eukaryota</taxon>
        <taxon>Fungi</taxon>
        <taxon>Dikarya</taxon>
        <taxon>Ascomycota</taxon>
        <taxon>Pezizomycotina</taxon>
        <taxon>Sordariomycetes</taxon>
        <taxon>Hypocreomycetidae</taxon>
        <taxon>Hypocreales</taxon>
        <taxon>Hypocreales incertae sedis</taxon>
        <taxon>Trichothecium</taxon>
    </lineage>
</organism>
<gene>
    <name evidence="1" type="ORF">N3K66_006004</name>
</gene>
<name>A0ACC0UZG1_9HYPO</name>
<accession>A0ACC0UZG1</accession>
<proteinExistence type="predicted"/>
<sequence>MSLLGSINSFSFPYLDYGTGFWGRPTVTLNFCEEDYALSYYCAELCNTITNALFLWLGIKGIANCLSHGHDFIFLLAYIGYMVVGTGSTAFHMTLKYPMQLVDELSMIYTTCLMLYASFSFSRSRTFSSILGVSLLALAGGFTAYYHTTKDPVFHQNAYALLTATVIFRSMWVMEYRLRPALRSRVNDQYTTQLLCTMWAMVATGLTVFLGGFLVWNLDNWYCAEARRFRRTIGLPWALLFEGHAWWHLMTGLGAYYYIVWGIWLRRCLSGQDPNFVLDWPSLFTSVPQLKSIVPTQSNSNGLQSTIRIDEACSRPKTKDE</sequence>
<protein>
    <submittedName>
        <fullName evidence="1">Uncharacterized protein</fullName>
    </submittedName>
</protein>
<reference evidence="1" key="1">
    <citation type="submission" date="2022-10" db="EMBL/GenBank/DDBJ databases">
        <title>Complete Genome of Trichothecium roseum strain YXFP-22015, a Plant Pathogen Isolated from Citrus.</title>
        <authorList>
            <person name="Wang Y."/>
            <person name="Zhu L."/>
        </authorList>
    </citation>
    <scope>NUCLEOTIDE SEQUENCE</scope>
    <source>
        <strain evidence="1">YXFP-22015</strain>
    </source>
</reference>
<dbReference type="EMBL" id="CM047944">
    <property type="protein sequence ID" value="KAI9899543.1"/>
    <property type="molecule type" value="Genomic_DNA"/>
</dbReference>